<dbReference type="AlphaFoldDB" id="A0A5C1ALI4"/>
<feature type="domain" description="tRNAHis guanylyltransferase catalytic" evidence="11">
    <location>
        <begin position="8"/>
        <end position="113"/>
    </location>
</feature>
<comment type="cofactor">
    <cofactor evidence="1">
        <name>Mg(2+)</name>
        <dbReference type="ChEBI" id="CHEBI:18420"/>
    </cofactor>
</comment>
<reference evidence="14" key="1">
    <citation type="submission" date="2019-08" db="EMBL/GenBank/DDBJ databases">
        <title>Limnoglobus roseus gen. nov., sp. nov., a novel freshwater planctomycete with a giant genome from the family Gemmataceae.</title>
        <authorList>
            <person name="Kulichevskaya I.S."/>
            <person name="Naumoff D.G."/>
            <person name="Miroshnikov K."/>
            <person name="Ivanova A."/>
            <person name="Philippov D.A."/>
            <person name="Hakobyan A."/>
            <person name="Rijpstra I.C."/>
            <person name="Sinninghe Damste J.S."/>
            <person name="Liesack W."/>
            <person name="Dedysh S.N."/>
        </authorList>
    </citation>
    <scope>NUCLEOTIDE SEQUENCE [LARGE SCALE GENOMIC DNA]</scope>
    <source>
        <strain evidence="14">PX52</strain>
    </source>
</reference>
<dbReference type="GO" id="GO:0000287">
    <property type="term" value="F:magnesium ion binding"/>
    <property type="evidence" value="ECO:0007669"/>
    <property type="project" value="InterPro"/>
</dbReference>
<evidence type="ECO:0000256" key="9">
    <source>
        <dbReference type="ARBA" id="ARBA00022842"/>
    </source>
</evidence>
<dbReference type="InterPro" id="IPR007537">
    <property type="entry name" value="tRNAHis_GuaTrfase_Thg1"/>
</dbReference>
<organism evidence="13 14">
    <name type="scientific">Limnoglobus roseus</name>
    <dbReference type="NCBI Taxonomy" id="2598579"/>
    <lineage>
        <taxon>Bacteria</taxon>
        <taxon>Pseudomonadati</taxon>
        <taxon>Planctomycetota</taxon>
        <taxon>Planctomycetia</taxon>
        <taxon>Gemmatales</taxon>
        <taxon>Gemmataceae</taxon>
        <taxon>Limnoglobus</taxon>
    </lineage>
</organism>
<evidence type="ECO:0000259" key="12">
    <source>
        <dbReference type="Pfam" id="PF14413"/>
    </source>
</evidence>
<dbReference type="Pfam" id="PF04446">
    <property type="entry name" value="Thg1"/>
    <property type="match status" value="1"/>
</dbReference>
<evidence type="ECO:0000256" key="4">
    <source>
        <dbReference type="ARBA" id="ARBA00022679"/>
    </source>
</evidence>
<dbReference type="EC" id="2.7.7.79" evidence="3"/>
<evidence type="ECO:0000259" key="11">
    <source>
        <dbReference type="Pfam" id="PF04446"/>
    </source>
</evidence>
<evidence type="ECO:0000313" key="14">
    <source>
        <dbReference type="Proteomes" id="UP000324974"/>
    </source>
</evidence>
<dbReference type="GO" id="GO:0006400">
    <property type="term" value="P:tRNA modification"/>
    <property type="evidence" value="ECO:0007669"/>
    <property type="project" value="InterPro"/>
</dbReference>
<evidence type="ECO:0000256" key="8">
    <source>
        <dbReference type="ARBA" id="ARBA00022741"/>
    </source>
</evidence>
<dbReference type="GO" id="GO:0005525">
    <property type="term" value="F:GTP binding"/>
    <property type="evidence" value="ECO:0007669"/>
    <property type="project" value="UniProtKB-KW"/>
</dbReference>
<evidence type="ECO:0000256" key="6">
    <source>
        <dbReference type="ARBA" id="ARBA00022695"/>
    </source>
</evidence>
<dbReference type="InterPro" id="IPR024956">
    <property type="entry name" value="tRNAHis_GuaTrfase_cat"/>
</dbReference>
<evidence type="ECO:0000256" key="7">
    <source>
        <dbReference type="ARBA" id="ARBA00022723"/>
    </source>
</evidence>
<keyword evidence="9" id="KW-0460">Magnesium</keyword>
<dbReference type="InterPro" id="IPR038469">
    <property type="entry name" value="tRNAHis_GuaTrfase_Thg1_sf"/>
</dbReference>
<name>A0A5C1ALI4_9BACT</name>
<sequence>MDSDEFESRMRGLEYFHDLKMLPGTWPVIRVDGKGFSKFTAAHYEKPFDERFSRCMVETAQALLVNLGGLFAYTESDEISVLLPREWSLFDREVEKAVSISAGIASSTFTLACGFAAVFDSRVWLGATDQLVVDYFRWRQADATRCALNGWAYWTLWNAGESVGAATRALHEKSVAEKNELLFRHGINFNDVPLWQRRGVGLSWEQYEKIGHDPIQNASVTAIRRRVKVDRELAMKDDFSQFIAGFLV</sequence>
<gene>
    <name evidence="13" type="ORF">PX52LOC_06101</name>
</gene>
<dbReference type="Pfam" id="PF14413">
    <property type="entry name" value="Thg1C"/>
    <property type="match status" value="1"/>
</dbReference>
<evidence type="ECO:0000256" key="10">
    <source>
        <dbReference type="ARBA" id="ARBA00023134"/>
    </source>
</evidence>
<dbReference type="EMBL" id="CP042425">
    <property type="protein sequence ID" value="QEL19047.1"/>
    <property type="molecule type" value="Genomic_DNA"/>
</dbReference>
<dbReference type="Proteomes" id="UP000324974">
    <property type="component" value="Chromosome"/>
</dbReference>
<keyword evidence="4" id="KW-0808">Transferase</keyword>
<keyword evidence="5" id="KW-0819">tRNA processing</keyword>
<keyword evidence="14" id="KW-1185">Reference proteome</keyword>
<proteinExistence type="inferred from homology"/>
<evidence type="ECO:0000256" key="5">
    <source>
        <dbReference type="ARBA" id="ARBA00022694"/>
    </source>
</evidence>
<evidence type="ECO:0000313" key="13">
    <source>
        <dbReference type="EMBL" id="QEL19047.1"/>
    </source>
</evidence>
<keyword evidence="10" id="KW-0342">GTP-binding</keyword>
<dbReference type="PANTHER" id="PTHR12729:SF6">
    <property type="entry name" value="TRNA(HIS) GUANYLYLTRANSFERASE-RELATED"/>
    <property type="match status" value="1"/>
</dbReference>
<dbReference type="OrthoDB" id="4547336at2"/>
<dbReference type="RefSeq" id="WP_149113488.1">
    <property type="nucleotide sequence ID" value="NZ_CP042425.1"/>
</dbReference>
<dbReference type="KEGG" id="lrs:PX52LOC_06101"/>
<dbReference type="Gene3D" id="3.30.70.3000">
    <property type="match status" value="1"/>
</dbReference>
<keyword evidence="8" id="KW-0547">Nucleotide-binding</keyword>
<keyword evidence="6" id="KW-0548">Nucleotidyltransferase</keyword>
<dbReference type="InterPro" id="IPR025845">
    <property type="entry name" value="Thg1_C_dom"/>
</dbReference>
<evidence type="ECO:0000256" key="3">
    <source>
        <dbReference type="ARBA" id="ARBA00012511"/>
    </source>
</evidence>
<protein>
    <recommendedName>
        <fullName evidence="3">tRNA(His) guanylyltransferase</fullName>
        <ecNumber evidence="3">2.7.7.79</ecNumber>
    </recommendedName>
</protein>
<comment type="similarity">
    <text evidence="2">Belongs to the tRNA(His) guanylyltransferase family.</text>
</comment>
<keyword evidence="7" id="KW-0479">Metal-binding</keyword>
<dbReference type="GO" id="GO:0008193">
    <property type="term" value="F:tRNA guanylyltransferase activity"/>
    <property type="evidence" value="ECO:0007669"/>
    <property type="project" value="UniProtKB-EC"/>
</dbReference>
<evidence type="ECO:0000256" key="2">
    <source>
        <dbReference type="ARBA" id="ARBA00010113"/>
    </source>
</evidence>
<dbReference type="PANTHER" id="PTHR12729">
    <property type="entry name" value="TRNA(HIS) GUANYLYLTRANSFERASE-RELATED"/>
    <property type="match status" value="1"/>
</dbReference>
<accession>A0A5C1ALI4</accession>
<evidence type="ECO:0000256" key="1">
    <source>
        <dbReference type="ARBA" id="ARBA00001946"/>
    </source>
</evidence>
<feature type="domain" description="Thg1 C-terminal" evidence="12">
    <location>
        <begin position="132"/>
        <end position="219"/>
    </location>
</feature>